<dbReference type="PROSITE" id="PS50181">
    <property type="entry name" value="FBOX"/>
    <property type="match status" value="1"/>
</dbReference>
<sequence>MMLGGIMKHLPEDIAMYILLRFPVKSLLRFKFISKSWSTLIESSTFINIHLNRATTTKNEFLLFSRSYREETEGFKNVLSILSSNNNDDLIPVVSDLELPYLTFTEYYLFNKLVGPCNGLIVLTDFEIIVLFNPATKNYMLIPPSPFVCPKGFHRSFRGGVGFGFDSIVKDYKFVTISEVFMDSEWVPDEKEQKVEVYDLRFDSWRDLNHVDQQLPTVYYYPCFEMLYNGAFHWYAINDRLDHVILSFDMSTEIFHSIKMPATGKSSGGKKYGLIVLNESLTLICYPNPDCEMDPSKDSMDIWIMMEYGVYESWTKKYIIKPLPIESPLTIWRDHLLLLQSKSGLLVSYDLSSNEEKEFDLHGYPRSLRVLVYKESLISIPKKGMQAWYKNSKLLKRYNYFILT</sequence>
<dbReference type="InterPro" id="IPR006527">
    <property type="entry name" value="F-box-assoc_dom_typ1"/>
</dbReference>
<dbReference type="InterPro" id="IPR017451">
    <property type="entry name" value="F-box-assoc_interact_dom"/>
</dbReference>
<accession>A0A140JNJ1</accession>
<dbReference type="SUPFAM" id="SSF81383">
    <property type="entry name" value="F-box domain"/>
    <property type="match status" value="1"/>
</dbReference>
<proteinExistence type="predicted"/>
<dbReference type="InterPro" id="IPR050796">
    <property type="entry name" value="SCF_F-box_component"/>
</dbReference>
<dbReference type="PANTHER" id="PTHR31672:SF13">
    <property type="entry name" value="F-BOX PROTEIN CPR30-LIKE"/>
    <property type="match status" value="1"/>
</dbReference>
<gene>
    <name evidence="2" type="primary">SLF8</name>
</gene>
<feature type="domain" description="F-box" evidence="1">
    <location>
        <begin position="4"/>
        <end position="49"/>
    </location>
</feature>
<dbReference type="InterPro" id="IPR001810">
    <property type="entry name" value="F-box_dom"/>
</dbReference>
<dbReference type="Pfam" id="PF00646">
    <property type="entry name" value="F-box"/>
    <property type="match status" value="1"/>
</dbReference>
<dbReference type="SMART" id="SM00256">
    <property type="entry name" value="FBOX"/>
    <property type="match status" value="1"/>
</dbReference>
<dbReference type="AlphaFoldDB" id="A0A140JNJ1"/>
<dbReference type="Gene3D" id="1.20.1280.50">
    <property type="match status" value="1"/>
</dbReference>
<evidence type="ECO:0000313" key="2">
    <source>
        <dbReference type="EMBL" id="BAQ18944.1"/>
    </source>
</evidence>
<dbReference type="InterPro" id="IPR036047">
    <property type="entry name" value="F-box-like_dom_sf"/>
</dbReference>
<dbReference type="EMBL" id="AB932988">
    <property type="protein sequence ID" value="BAQ18944.1"/>
    <property type="molecule type" value="Genomic_DNA"/>
</dbReference>
<dbReference type="NCBIfam" id="TIGR01640">
    <property type="entry name" value="F_box_assoc_1"/>
    <property type="match status" value="1"/>
</dbReference>
<dbReference type="Pfam" id="PF07734">
    <property type="entry name" value="FBA_1"/>
    <property type="match status" value="1"/>
</dbReference>
<evidence type="ECO:0000259" key="1">
    <source>
        <dbReference type="PROSITE" id="PS50181"/>
    </source>
</evidence>
<name>A0A140JNJ1_PETHY</name>
<dbReference type="PANTHER" id="PTHR31672">
    <property type="entry name" value="BNACNNG10540D PROTEIN"/>
    <property type="match status" value="1"/>
</dbReference>
<protein>
    <submittedName>
        <fullName evidence="2">S9-locus linked F-box protein type-8</fullName>
    </submittedName>
</protein>
<reference evidence="2" key="1">
    <citation type="journal article" date="2015" name="Nat. Plants">
        <title>Gene duplication and genetic exchange drive the evolution of S-RNase-based self-incompatibility in Petunia.</title>
        <authorList>
            <person name="Kubo K."/>
            <person name="Paape T."/>
            <person name="Hatakeyama M."/>
            <person name="Entani T."/>
            <person name="Takara A."/>
            <person name="Kajihara K."/>
            <person name="Tsukahara M."/>
            <person name="Shimizu-Inatsugi R."/>
            <person name="Shimizu K.K."/>
            <person name="Takayama S."/>
        </authorList>
    </citation>
    <scope>NUCLEOTIDE SEQUENCE</scope>
</reference>
<organism evidence="2">
    <name type="scientific">Petunia hybrida</name>
    <name type="common">Petunia</name>
    <dbReference type="NCBI Taxonomy" id="4102"/>
    <lineage>
        <taxon>Eukaryota</taxon>
        <taxon>Viridiplantae</taxon>
        <taxon>Streptophyta</taxon>
        <taxon>Embryophyta</taxon>
        <taxon>Tracheophyta</taxon>
        <taxon>Spermatophyta</taxon>
        <taxon>Magnoliopsida</taxon>
        <taxon>eudicotyledons</taxon>
        <taxon>Gunneridae</taxon>
        <taxon>Pentapetalae</taxon>
        <taxon>asterids</taxon>
        <taxon>lamiids</taxon>
        <taxon>Solanales</taxon>
        <taxon>Solanaceae</taxon>
        <taxon>Petunioideae</taxon>
        <taxon>Petunia</taxon>
    </lineage>
</organism>